<dbReference type="InterPro" id="IPR002126">
    <property type="entry name" value="Cadherin-like_dom"/>
</dbReference>
<keyword evidence="6" id="KW-1133">Transmembrane helix</keyword>
<evidence type="ECO:0000256" key="6">
    <source>
        <dbReference type="ARBA" id="ARBA00022989"/>
    </source>
</evidence>
<evidence type="ECO:0000313" key="10">
    <source>
        <dbReference type="EMBL" id="CAG2215989.1"/>
    </source>
</evidence>
<keyword evidence="3" id="KW-0732">Signal</keyword>
<dbReference type="GO" id="GO:0016339">
    <property type="term" value="P:calcium-dependent cell-cell adhesion via plasma membrane cell adhesion molecules"/>
    <property type="evidence" value="ECO:0007669"/>
    <property type="project" value="TreeGrafter"/>
</dbReference>
<dbReference type="GO" id="GO:0034332">
    <property type="term" value="P:adherens junction organization"/>
    <property type="evidence" value="ECO:0007669"/>
    <property type="project" value="TreeGrafter"/>
</dbReference>
<evidence type="ECO:0000256" key="1">
    <source>
        <dbReference type="ARBA" id="ARBA00004167"/>
    </source>
</evidence>
<evidence type="ECO:0000256" key="2">
    <source>
        <dbReference type="ARBA" id="ARBA00022692"/>
    </source>
</evidence>
<dbReference type="InterPro" id="IPR015919">
    <property type="entry name" value="Cadherin-like_sf"/>
</dbReference>
<dbReference type="EMBL" id="CAJPWZ010001461">
    <property type="protein sequence ID" value="CAG2215989.1"/>
    <property type="molecule type" value="Genomic_DNA"/>
</dbReference>
<proteinExistence type="predicted"/>
<comment type="caution">
    <text evidence="10">The sequence shown here is derived from an EMBL/GenBank/DDBJ whole genome shotgun (WGS) entry which is preliminary data.</text>
</comment>
<evidence type="ECO:0000259" key="9">
    <source>
        <dbReference type="PROSITE" id="PS50268"/>
    </source>
</evidence>
<dbReference type="GO" id="GO:0008013">
    <property type="term" value="F:beta-catenin binding"/>
    <property type="evidence" value="ECO:0007669"/>
    <property type="project" value="TreeGrafter"/>
</dbReference>
<dbReference type="InterPro" id="IPR039808">
    <property type="entry name" value="Cadherin"/>
</dbReference>
<dbReference type="GO" id="GO:0005509">
    <property type="term" value="F:calcium ion binding"/>
    <property type="evidence" value="ECO:0007669"/>
    <property type="project" value="UniProtKB-UniRule"/>
</dbReference>
<dbReference type="GO" id="GO:0007043">
    <property type="term" value="P:cell-cell junction assembly"/>
    <property type="evidence" value="ECO:0007669"/>
    <property type="project" value="TreeGrafter"/>
</dbReference>
<sequence>MKGPNFYRRFIVVDLSESQLSGPVVSVVATDDDVDDNAKLTYSIVTQNDLNFFSIITLPSNDGVITVYKPHDKDSPPNNEFTFSIADHADRFYVEQHGDYCMVKIQNGLDGQTLDRETSDQYTVKVLAIDKGIPAQTGTATLYIKVTDLNDEAPTFAKQYRPIVMEDEDPSHEPVITFSAMDRDTKNMVHHLSLNYLL</sequence>
<dbReference type="GO" id="GO:0016477">
    <property type="term" value="P:cell migration"/>
    <property type="evidence" value="ECO:0007669"/>
    <property type="project" value="TreeGrafter"/>
</dbReference>
<dbReference type="PRINTS" id="PR00205">
    <property type="entry name" value="CADHERIN"/>
</dbReference>
<dbReference type="PANTHER" id="PTHR24027:SF422">
    <property type="entry name" value="CADHERIN DOMAIN-CONTAINING PROTEIN"/>
    <property type="match status" value="1"/>
</dbReference>
<dbReference type="GO" id="GO:0000902">
    <property type="term" value="P:cell morphogenesis"/>
    <property type="evidence" value="ECO:0007669"/>
    <property type="project" value="TreeGrafter"/>
</dbReference>
<dbReference type="PROSITE" id="PS50268">
    <property type="entry name" value="CADHERIN_2"/>
    <property type="match status" value="1"/>
</dbReference>
<dbReference type="Gene3D" id="2.60.40.60">
    <property type="entry name" value="Cadherins"/>
    <property type="match status" value="2"/>
</dbReference>
<dbReference type="GO" id="GO:0044331">
    <property type="term" value="P:cell-cell adhesion mediated by cadherin"/>
    <property type="evidence" value="ECO:0007669"/>
    <property type="project" value="TreeGrafter"/>
</dbReference>
<keyword evidence="4" id="KW-0677">Repeat</keyword>
<keyword evidence="7" id="KW-0472">Membrane</keyword>
<gene>
    <name evidence="10" type="ORF">MEDL_29739</name>
</gene>
<evidence type="ECO:0000256" key="7">
    <source>
        <dbReference type="ARBA" id="ARBA00023136"/>
    </source>
</evidence>
<feature type="domain" description="Cadherin" evidence="9">
    <location>
        <begin position="7"/>
        <end position="156"/>
    </location>
</feature>
<reference evidence="10" key="1">
    <citation type="submission" date="2021-03" db="EMBL/GenBank/DDBJ databases">
        <authorList>
            <person name="Bekaert M."/>
        </authorList>
    </citation>
    <scope>NUCLEOTIDE SEQUENCE</scope>
</reference>
<dbReference type="AlphaFoldDB" id="A0A8S3SC05"/>
<dbReference type="Proteomes" id="UP000683360">
    <property type="component" value="Unassembled WGS sequence"/>
</dbReference>
<evidence type="ECO:0000256" key="4">
    <source>
        <dbReference type="ARBA" id="ARBA00022737"/>
    </source>
</evidence>
<organism evidence="10 11">
    <name type="scientific">Mytilus edulis</name>
    <name type="common">Blue mussel</name>
    <dbReference type="NCBI Taxonomy" id="6550"/>
    <lineage>
        <taxon>Eukaryota</taxon>
        <taxon>Metazoa</taxon>
        <taxon>Spiralia</taxon>
        <taxon>Lophotrochozoa</taxon>
        <taxon>Mollusca</taxon>
        <taxon>Bivalvia</taxon>
        <taxon>Autobranchia</taxon>
        <taxon>Pteriomorphia</taxon>
        <taxon>Mytilida</taxon>
        <taxon>Mytiloidea</taxon>
        <taxon>Mytilidae</taxon>
        <taxon>Mytilinae</taxon>
        <taxon>Mytilus</taxon>
    </lineage>
</organism>
<keyword evidence="11" id="KW-1185">Reference proteome</keyword>
<dbReference type="OrthoDB" id="6079678at2759"/>
<keyword evidence="5 8" id="KW-0106">Calcium</keyword>
<dbReference type="Pfam" id="PF00028">
    <property type="entry name" value="Cadherin"/>
    <property type="match status" value="1"/>
</dbReference>
<protein>
    <recommendedName>
        <fullName evidence="9">Cadherin domain-containing protein</fullName>
    </recommendedName>
</protein>
<dbReference type="GO" id="GO:0016342">
    <property type="term" value="C:catenin complex"/>
    <property type="evidence" value="ECO:0007669"/>
    <property type="project" value="TreeGrafter"/>
</dbReference>
<accession>A0A8S3SC05</accession>
<dbReference type="GO" id="GO:0007156">
    <property type="term" value="P:homophilic cell adhesion via plasma membrane adhesion molecules"/>
    <property type="evidence" value="ECO:0007669"/>
    <property type="project" value="InterPro"/>
</dbReference>
<evidence type="ECO:0000313" key="11">
    <source>
        <dbReference type="Proteomes" id="UP000683360"/>
    </source>
</evidence>
<dbReference type="SMART" id="SM00112">
    <property type="entry name" value="CA"/>
    <property type="match status" value="1"/>
</dbReference>
<dbReference type="GO" id="GO:0005912">
    <property type="term" value="C:adherens junction"/>
    <property type="evidence" value="ECO:0007669"/>
    <property type="project" value="TreeGrafter"/>
</dbReference>
<dbReference type="CDD" id="cd11304">
    <property type="entry name" value="Cadherin_repeat"/>
    <property type="match status" value="1"/>
</dbReference>
<keyword evidence="2" id="KW-0812">Transmembrane</keyword>
<evidence type="ECO:0000256" key="8">
    <source>
        <dbReference type="PROSITE-ProRule" id="PRU00043"/>
    </source>
</evidence>
<comment type="subcellular location">
    <subcellularLocation>
        <location evidence="1">Membrane</location>
        <topology evidence="1">Single-pass membrane protein</topology>
    </subcellularLocation>
</comment>
<dbReference type="PANTHER" id="PTHR24027">
    <property type="entry name" value="CADHERIN-23"/>
    <property type="match status" value="1"/>
</dbReference>
<dbReference type="GO" id="GO:0045296">
    <property type="term" value="F:cadherin binding"/>
    <property type="evidence" value="ECO:0007669"/>
    <property type="project" value="TreeGrafter"/>
</dbReference>
<dbReference type="SUPFAM" id="SSF49313">
    <property type="entry name" value="Cadherin-like"/>
    <property type="match status" value="2"/>
</dbReference>
<evidence type="ECO:0000256" key="5">
    <source>
        <dbReference type="ARBA" id="ARBA00022837"/>
    </source>
</evidence>
<evidence type="ECO:0000256" key="3">
    <source>
        <dbReference type="ARBA" id="ARBA00022729"/>
    </source>
</evidence>
<name>A0A8S3SC05_MYTED</name>